<protein>
    <submittedName>
        <fullName evidence="6">Disulfide bond formation protein B</fullName>
    </submittedName>
</protein>
<accession>A0A850H3H5</accession>
<dbReference type="Proteomes" id="UP000561438">
    <property type="component" value="Unassembled WGS sequence"/>
</dbReference>
<dbReference type="Pfam" id="PF02600">
    <property type="entry name" value="DsbB"/>
    <property type="match status" value="1"/>
</dbReference>
<keyword evidence="3 5" id="KW-1133">Transmembrane helix</keyword>
<dbReference type="GO" id="GO:0015035">
    <property type="term" value="F:protein-disulfide reductase activity"/>
    <property type="evidence" value="ECO:0007669"/>
    <property type="project" value="InterPro"/>
</dbReference>
<evidence type="ECO:0000256" key="4">
    <source>
        <dbReference type="ARBA" id="ARBA00023136"/>
    </source>
</evidence>
<feature type="transmembrane region" description="Helical" evidence="5">
    <location>
        <begin position="133"/>
        <end position="153"/>
    </location>
</feature>
<feature type="transmembrane region" description="Helical" evidence="5">
    <location>
        <begin position="66"/>
        <end position="87"/>
    </location>
</feature>
<name>A0A850H3H5_9SPHN</name>
<dbReference type="Gene3D" id="1.20.1550.10">
    <property type="entry name" value="DsbB-like"/>
    <property type="match status" value="1"/>
</dbReference>
<dbReference type="PIRSF" id="PIRSF033913">
    <property type="entry name" value="S-S_format_DsbB"/>
    <property type="match status" value="1"/>
</dbReference>
<dbReference type="SUPFAM" id="SSF158442">
    <property type="entry name" value="DsbB-like"/>
    <property type="match status" value="1"/>
</dbReference>
<evidence type="ECO:0000313" key="7">
    <source>
        <dbReference type="Proteomes" id="UP000561438"/>
    </source>
</evidence>
<dbReference type="AlphaFoldDB" id="A0A850H3H5"/>
<dbReference type="InterPro" id="IPR024199">
    <property type="entry name" value="Uncharacterised_DsbB"/>
</dbReference>
<dbReference type="InterPro" id="IPR023380">
    <property type="entry name" value="DsbB-like_sf"/>
</dbReference>
<dbReference type="GO" id="GO:0016020">
    <property type="term" value="C:membrane"/>
    <property type="evidence" value="ECO:0007669"/>
    <property type="project" value="UniProtKB-SubCell"/>
</dbReference>
<dbReference type="InterPro" id="IPR003752">
    <property type="entry name" value="DiS_bond_form_DsbB/BdbC"/>
</dbReference>
<evidence type="ECO:0000256" key="1">
    <source>
        <dbReference type="ARBA" id="ARBA00004141"/>
    </source>
</evidence>
<proteinExistence type="predicted"/>
<evidence type="ECO:0000256" key="5">
    <source>
        <dbReference type="SAM" id="Phobius"/>
    </source>
</evidence>
<keyword evidence="4 5" id="KW-0472">Membrane</keyword>
<comment type="caution">
    <text evidence="6">The sequence shown here is derived from an EMBL/GenBank/DDBJ whole genome shotgun (WGS) entry which is preliminary data.</text>
</comment>
<gene>
    <name evidence="6" type="ORF">HUV48_05210</name>
</gene>
<feature type="transmembrane region" description="Helical" evidence="5">
    <location>
        <begin position="12"/>
        <end position="33"/>
    </location>
</feature>
<feature type="transmembrane region" description="Helical" evidence="5">
    <location>
        <begin position="45"/>
        <end position="61"/>
    </location>
</feature>
<sequence length="158" mass="16850">MIDTPSSRLAQRLAVGIPALLIGGALISQYGFGLYPCEMCMWQRYPHYAAIGLGLMSYVLGPPRLWVALAALAILVSGIIGGFHAGVEYGWWQGVTDCATAARAEGVSAIDAISAAPMIRCDRAPWDLLGVSLAGWNFLISVSGAISILYLLAKRKPR</sequence>
<keyword evidence="2 5" id="KW-0812">Transmembrane</keyword>
<evidence type="ECO:0000313" key="6">
    <source>
        <dbReference type="EMBL" id="NVD44413.1"/>
    </source>
</evidence>
<dbReference type="RefSeq" id="WP_176266754.1">
    <property type="nucleotide sequence ID" value="NZ_JABWGV010000002.1"/>
</dbReference>
<keyword evidence="7" id="KW-1185">Reference proteome</keyword>
<dbReference type="GO" id="GO:0006457">
    <property type="term" value="P:protein folding"/>
    <property type="evidence" value="ECO:0007669"/>
    <property type="project" value="InterPro"/>
</dbReference>
<organism evidence="6 7">
    <name type="scientific">Qipengyuania atrilutea</name>
    <dbReference type="NCBI Taxonomy" id="2744473"/>
    <lineage>
        <taxon>Bacteria</taxon>
        <taxon>Pseudomonadati</taxon>
        <taxon>Pseudomonadota</taxon>
        <taxon>Alphaproteobacteria</taxon>
        <taxon>Sphingomonadales</taxon>
        <taxon>Erythrobacteraceae</taxon>
        <taxon>Qipengyuania</taxon>
    </lineage>
</organism>
<evidence type="ECO:0000256" key="3">
    <source>
        <dbReference type="ARBA" id="ARBA00022989"/>
    </source>
</evidence>
<reference evidence="6 7" key="1">
    <citation type="submission" date="2020-06" db="EMBL/GenBank/DDBJ databases">
        <title>Altererythrobacter sp. HHU K3-1.</title>
        <authorList>
            <person name="Zhang D."/>
            <person name="Xue H."/>
        </authorList>
    </citation>
    <scope>NUCLEOTIDE SEQUENCE [LARGE SCALE GENOMIC DNA]</scope>
    <source>
        <strain evidence="6 7">HHU K3-1</strain>
    </source>
</reference>
<evidence type="ECO:0000256" key="2">
    <source>
        <dbReference type="ARBA" id="ARBA00022692"/>
    </source>
</evidence>
<dbReference type="EMBL" id="JABWGV010000002">
    <property type="protein sequence ID" value="NVD44413.1"/>
    <property type="molecule type" value="Genomic_DNA"/>
</dbReference>
<comment type="subcellular location">
    <subcellularLocation>
        <location evidence="1">Membrane</location>
        <topology evidence="1">Multi-pass membrane protein</topology>
    </subcellularLocation>
</comment>